<dbReference type="Proteomes" id="UP000242258">
    <property type="component" value="Unassembled WGS sequence"/>
</dbReference>
<evidence type="ECO:0000256" key="8">
    <source>
        <dbReference type="ARBA" id="ARBA00022840"/>
    </source>
</evidence>
<comment type="catalytic activity">
    <reaction evidence="1">
        <text>ATP + protein L-histidine = ADP + protein N-phospho-L-histidine.</text>
        <dbReference type="EC" id="2.7.13.3"/>
    </reaction>
</comment>
<gene>
    <name evidence="11" type="ORF">BI198_10310</name>
</gene>
<dbReference type="AlphaFoldDB" id="A0A1E7Q6U2"/>
<keyword evidence="7 11" id="KW-0418">Kinase</keyword>
<dbReference type="GO" id="GO:0000155">
    <property type="term" value="F:phosphorelay sensor kinase activity"/>
    <property type="evidence" value="ECO:0007669"/>
    <property type="project" value="InterPro"/>
</dbReference>
<accession>A0A1E7Q6U2</accession>
<dbReference type="CDD" id="cd00075">
    <property type="entry name" value="HATPase"/>
    <property type="match status" value="1"/>
</dbReference>
<keyword evidence="6" id="KW-0547">Nucleotide-binding</keyword>
<reference evidence="12" key="1">
    <citation type="submission" date="2016-09" db="EMBL/GenBank/DDBJ databases">
        <authorList>
            <person name="Wan X."/>
            <person name="Hou S."/>
        </authorList>
    </citation>
    <scope>NUCLEOTIDE SEQUENCE [LARGE SCALE GENOMIC DNA]</scope>
    <source>
        <strain evidence="12">KH87</strain>
    </source>
</reference>
<dbReference type="Pfam" id="PF02518">
    <property type="entry name" value="HATPase_c"/>
    <property type="match status" value="1"/>
</dbReference>
<dbReference type="RefSeq" id="WP_070049483.1">
    <property type="nucleotide sequence ID" value="NZ_CBCSDO010000007.1"/>
</dbReference>
<evidence type="ECO:0000256" key="7">
    <source>
        <dbReference type="ARBA" id="ARBA00022777"/>
    </source>
</evidence>
<evidence type="ECO:0000256" key="1">
    <source>
        <dbReference type="ARBA" id="ARBA00000085"/>
    </source>
</evidence>
<keyword evidence="12" id="KW-1185">Reference proteome</keyword>
<dbReference type="PANTHER" id="PTHR44936">
    <property type="entry name" value="SENSOR PROTEIN CREC"/>
    <property type="match status" value="1"/>
</dbReference>
<protein>
    <recommendedName>
        <fullName evidence="3">histidine kinase</fullName>
        <ecNumber evidence="3">2.7.13.3</ecNumber>
    </recommendedName>
</protein>
<dbReference type="EMBL" id="MKEK01000001">
    <property type="protein sequence ID" value="OEY69914.1"/>
    <property type="molecule type" value="Genomic_DNA"/>
</dbReference>
<dbReference type="InterPro" id="IPR036097">
    <property type="entry name" value="HisK_dim/P_sf"/>
</dbReference>
<dbReference type="InterPro" id="IPR003594">
    <property type="entry name" value="HATPase_dom"/>
</dbReference>
<evidence type="ECO:0000313" key="11">
    <source>
        <dbReference type="EMBL" id="OEY69914.1"/>
    </source>
</evidence>
<evidence type="ECO:0000256" key="3">
    <source>
        <dbReference type="ARBA" id="ARBA00012438"/>
    </source>
</evidence>
<dbReference type="Gene3D" id="1.10.287.130">
    <property type="match status" value="1"/>
</dbReference>
<dbReference type="PANTHER" id="PTHR44936:SF10">
    <property type="entry name" value="SENSOR PROTEIN RSTB"/>
    <property type="match status" value="1"/>
</dbReference>
<dbReference type="SMART" id="SM00388">
    <property type="entry name" value="HisKA"/>
    <property type="match status" value="1"/>
</dbReference>
<dbReference type="Pfam" id="PF00512">
    <property type="entry name" value="HisKA"/>
    <property type="match status" value="1"/>
</dbReference>
<dbReference type="GO" id="GO:0005524">
    <property type="term" value="F:ATP binding"/>
    <property type="evidence" value="ECO:0007669"/>
    <property type="project" value="UniProtKB-KW"/>
</dbReference>
<keyword evidence="8" id="KW-0067">ATP-binding</keyword>
<dbReference type="SMART" id="SM00387">
    <property type="entry name" value="HATPase_c"/>
    <property type="match status" value="1"/>
</dbReference>
<dbReference type="EC" id="2.7.13.3" evidence="3"/>
<dbReference type="STRING" id="1628148.BI198_10310"/>
<evidence type="ECO:0000256" key="4">
    <source>
        <dbReference type="ARBA" id="ARBA00022475"/>
    </source>
</evidence>
<dbReference type="InterPro" id="IPR050980">
    <property type="entry name" value="2C_sensor_his_kinase"/>
</dbReference>
<dbReference type="InterPro" id="IPR005467">
    <property type="entry name" value="His_kinase_dom"/>
</dbReference>
<dbReference type="InterPro" id="IPR003661">
    <property type="entry name" value="HisK_dim/P_dom"/>
</dbReference>
<feature type="transmembrane region" description="Helical" evidence="9">
    <location>
        <begin position="12"/>
        <end position="31"/>
    </location>
</feature>
<dbReference type="GO" id="GO:0005886">
    <property type="term" value="C:plasma membrane"/>
    <property type="evidence" value="ECO:0007669"/>
    <property type="project" value="UniProtKB-SubCell"/>
</dbReference>
<evidence type="ECO:0000256" key="5">
    <source>
        <dbReference type="ARBA" id="ARBA00022679"/>
    </source>
</evidence>
<keyword evidence="4" id="KW-1003">Cell membrane</keyword>
<comment type="caution">
    <text evidence="11">The sequence shown here is derived from an EMBL/GenBank/DDBJ whole genome shotgun (WGS) entry which is preliminary data.</text>
</comment>
<evidence type="ECO:0000256" key="6">
    <source>
        <dbReference type="ARBA" id="ARBA00022741"/>
    </source>
</evidence>
<feature type="transmembrane region" description="Helical" evidence="9">
    <location>
        <begin position="169"/>
        <end position="193"/>
    </location>
</feature>
<proteinExistence type="predicted"/>
<keyword evidence="9" id="KW-1133">Transmembrane helix</keyword>
<organism evidence="11 12">
    <name type="scientific">Rheinheimera salexigens</name>
    <dbReference type="NCBI Taxonomy" id="1628148"/>
    <lineage>
        <taxon>Bacteria</taxon>
        <taxon>Pseudomonadati</taxon>
        <taxon>Pseudomonadota</taxon>
        <taxon>Gammaproteobacteria</taxon>
        <taxon>Chromatiales</taxon>
        <taxon>Chromatiaceae</taxon>
        <taxon>Rheinheimera</taxon>
    </lineage>
</organism>
<name>A0A1E7Q6U2_9GAMM</name>
<dbReference type="SUPFAM" id="SSF55874">
    <property type="entry name" value="ATPase domain of HSP90 chaperone/DNA topoisomerase II/histidine kinase"/>
    <property type="match status" value="1"/>
</dbReference>
<comment type="subcellular location">
    <subcellularLocation>
        <location evidence="2">Cell membrane</location>
        <topology evidence="2">Multi-pass membrane protein</topology>
    </subcellularLocation>
</comment>
<evidence type="ECO:0000256" key="9">
    <source>
        <dbReference type="SAM" id="Phobius"/>
    </source>
</evidence>
<feature type="domain" description="Histidine kinase" evidence="10">
    <location>
        <begin position="259"/>
        <end position="468"/>
    </location>
</feature>
<dbReference type="InterPro" id="IPR036890">
    <property type="entry name" value="HATPase_C_sf"/>
</dbReference>
<dbReference type="SUPFAM" id="SSF47384">
    <property type="entry name" value="Homodimeric domain of signal transducing histidine kinase"/>
    <property type="match status" value="1"/>
</dbReference>
<dbReference type="CDD" id="cd00082">
    <property type="entry name" value="HisKA"/>
    <property type="match status" value="1"/>
</dbReference>
<keyword evidence="5" id="KW-0808">Transferase</keyword>
<evidence type="ECO:0000259" key="10">
    <source>
        <dbReference type="PROSITE" id="PS50109"/>
    </source>
</evidence>
<keyword evidence="9" id="KW-0472">Membrane</keyword>
<evidence type="ECO:0000313" key="12">
    <source>
        <dbReference type="Proteomes" id="UP000242258"/>
    </source>
</evidence>
<dbReference type="OrthoDB" id="9121563at2"/>
<dbReference type="PROSITE" id="PS50109">
    <property type="entry name" value="HIS_KIN"/>
    <property type="match status" value="1"/>
</dbReference>
<evidence type="ECO:0000256" key="2">
    <source>
        <dbReference type="ARBA" id="ARBA00004651"/>
    </source>
</evidence>
<dbReference type="Gene3D" id="3.30.565.10">
    <property type="entry name" value="Histidine kinase-like ATPase, C-terminal domain"/>
    <property type="match status" value="1"/>
</dbReference>
<sequence>MISIRRKLVRTLSLTITGVVLIILIAIDLAVDSWIDNQFNRALHAKAGMLMTLATVEDQQVNFNFSSQFLPEFNGNAEPEYFQLWLNDNIFKRSASLDLFATVTLPFTDIAVGKSTIIEATLPDGRAGRIIYTRFIPQVSIQEQTAENSLYPPPSILLAYATSAESINFVLWLIDIVFIVTTISVIIFIRLFVRKAVEHGLSPLEKLNEQINALSLTNESQPIMLDEPVQELMAIKASLNSFISENRSLYLREKRLASDIAHELRTPIAELINLSEVVQKFPDNELMPDYVPEVLKISKRLNEIVANILLLHKYQHTKLAKNNVFDLNQIIQKIISQTPTSTIQFTPQDSLPAVISNLAAVESILTNLISNALTHSRANSPIVLTLQVIEPTTLQVQISNTCANALNQADLSQLFEPLWQKDPARSASGNYGLGLSIAATFAKAIDAKLEAHLQQDKITFVLSIPIKASV</sequence>
<keyword evidence="9" id="KW-0812">Transmembrane</keyword>